<feature type="region of interest" description="Disordered" evidence="1">
    <location>
        <begin position="69"/>
        <end position="121"/>
    </location>
</feature>
<feature type="compositionally biased region" description="Low complexity" evidence="1">
    <location>
        <begin position="179"/>
        <end position="210"/>
    </location>
</feature>
<name>A0AA40BNF3_9PEZI</name>
<accession>A0AA40BNF3</accession>
<keyword evidence="2" id="KW-0472">Membrane</keyword>
<evidence type="ECO:0000313" key="3">
    <source>
        <dbReference type="EMBL" id="KAK0737399.1"/>
    </source>
</evidence>
<gene>
    <name evidence="3" type="ORF">B0T21DRAFT_347770</name>
</gene>
<proteinExistence type="predicted"/>
<feature type="region of interest" description="Disordered" evidence="1">
    <location>
        <begin position="178"/>
        <end position="210"/>
    </location>
</feature>
<dbReference type="Proteomes" id="UP001172159">
    <property type="component" value="Unassembled WGS sequence"/>
</dbReference>
<protein>
    <submittedName>
        <fullName evidence="3">Uncharacterized protein</fullName>
    </submittedName>
</protein>
<organism evidence="3 4">
    <name type="scientific">Apiosordaria backusii</name>
    <dbReference type="NCBI Taxonomy" id="314023"/>
    <lineage>
        <taxon>Eukaryota</taxon>
        <taxon>Fungi</taxon>
        <taxon>Dikarya</taxon>
        <taxon>Ascomycota</taxon>
        <taxon>Pezizomycotina</taxon>
        <taxon>Sordariomycetes</taxon>
        <taxon>Sordariomycetidae</taxon>
        <taxon>Sordariales</taxon>
        <taxon>Lasiosphaeriaceae</taxon>
        <taxon>Apiosordaria</taxon>
    </lineage>
</organism>
<reference evidence="3" key="1">
    <citation type="submission" date="2023-06" db="EMBL/GenBank/DDBJ databases">
        <title>Genome-scale phylogeny and comparative genomics of the fungal order Sordariales.</title>
        <authorList>
            <consortium name="Lawrence Berkeley National Laboratory"/>
            <person name="Hensen N."/>
            <person name="Bonometti L."/>
            <person name="Westerberg I."/>
            <person name="Brannstrom I.O."/>
            <person name="Guillou S."/>
            <person name="Cros-Aarteil S."/>
            <person name="Calhoun S."/>
            <person name="Haridas S."/>
            <person name="Kuo A."/>
            <person name="Mondo S."/>
            <person name="Pangilinan J."/>
            <person name="Riley R."/>
            <person name="Labutti K."/>
            <person name="Andreopoulos B."/>
            <person name="Lipzen A."/>
            <person name="Chen C."/>
            <person name="Yanf M."/>
            <person name="Daum C."/>
            <person name="Ng V."/>
            <person name="Clum A."/>
            <person name="Steindorff A."/>
            <person name="Ohm R."/>
            <person name="Martin F."/>
            <person name="Silar P."/>
            <person name="Natvig D."/>
            <person name="Lalanne C."/>
            <person name="Gautier V."/>
            <person name="Ament-Velasquez S.L."/>
            <person name="Kruys A."/>
            <person name="Hutchinson M.I."/>
            <person name="Powell A.J."/>
            <person name="Barry K."/>
            <person name="Miller A.N."/>
            <person name="Grigoriev I.V."/>
            <person name="Debuchy R."/>
            <person name="Gladieux P."/>
            <person name="Thoren M.H."/>
            <person name="Johannesson H."/>
        </authorList>
    </citation>
    <scope>NUCLEOTIDE SEQUENCE</scope>
    <source>
        <strain evidence="3">CBS 540.89</strain>
    </source>
</reference>
<evidence type="ECO:0000313" key="4">
    <source>
        <dbReference type="Proteomes" id="UP001172159"/>
    </source>
</evidence>
<feature type="compositionally biased region" description="Basic and acidic residues" evidence="1">
    <location>
        <begin position="107"/>
        <end position="118"/>
    </location>
</feature>
<evidence type="ECO:0000256" key="2">
    <source>
        <dbReference type="SAM" id="Phobius"/>
    </source>
</evidence>
<keyword evidence="4" id="KW-1185">Reference proteome</keyword>
<feature type="region of interest" description="Disordered" evidence="1">
    <location>
        <begin position="1"/>
        <end position="40"/>
    </location>
</feature>
<dbReference type="AlphaFoldDB" id="A0AA40BNF3"/>
<feature type="compositionally biased region" description="Gly residues" evidence="1">
    <location>
        <begin position="78"/>
        <end position="91"/>
    </location>
</feature>
<evidence type="ECO:0000256" key="1">
    <source>
        <dbReference type="SAM" id="MobiDB-lite"/>
    </source>
</evidence>
<sequence>MTTSPSQSPGPGDRPVSDLLDSPTARSSPPPPPRKEFKAYGQDYQYAETWSNPLPEFIVHNRGSKDYHPGALEAGTAGVPGGIGAATGAGPGPESVDGTQDTGASMDYHESVSQHRPDTVGSKGSVIREAVWVPPPEKPWYRKLSHLQWLIGTVTVLGILAVVLAILGAMGILSGTAGTESTSDAANSTTSAIPTSTSTTSSTAARPTPTNLNDFCKDSSSFLSDVDPFNTKADGDSGKVAWSLDSSASAEVCCNTCFNTPDCAGWIYTGVDFTPCTLFTLKGTFAESKDRDTCPSGQAGMITFGRKNGEKATAGRGPCSNDFKLG</sequence>
<keyword evidence="2" id="KW-1133">Transmembrane helix</keyword>
<keyword evidence="2" id="KW-0812">Transmembrane</keyword>
<feature type="transmembrane region" description="Helical" evidence="2">
    <location>
        <begin position="149"/>
        <end position="173"/>
    </location>
</feature>
<comment type="caution">
    <text evidence="3">The sequence shown here is derived from an EMBL/GenBank/DDBJ whole genome shotgun (WGS) entry which is preliminary data.</text>
</comment>
<dbReference type="EMBL" id="JAUKTV010000005">
    <property type="protein sequence ID" value="KAK0737399.1"/>
    <property type="molecule type" value="Genomic_DNA"/>
</dbReference>